<reference evidence="2 3" key="1">
    <citation type="submission" date="2019-05" db="EMBL/GenBank/DDBJ databases">
        <title>Another draft genome of Portunus trituberculatus and its Hox gene families provides insights of decapod evolution.</title>
        <authorList>
            <person name="Jeong J.-H."/>
            <person name="Song I."/>
            <person name="Kim S."/>
            <person name="Choi T."/>
            <person name="Kim D."/>
            <person name="Ryu S."/>
            <person name="Kim W."/>
        </authorList>
    </citation>
    <scope>NUCLEOTIDE SEQUENCE [LARGE SCALE GENOMIC DNA]</scope>
    <source>
        <tissue evidence="2">Muscle</tissue>
    </source>
</reference>
<proteinExistence type="predicted"/>
<comment type="caution">
    <text evidence="2">The sequence shown here is derived from an EMBL/GenBank/DDBJ whole genome shotgun (WGS) entry which is preliminary data.</text>
</comment>
<evidence type="ECO:0000256" key="1">
    <source>
        <dbReference type="SAM" id="MobiDB-lite"/>
    </source>
</evidence>
<protein>
    <submittedName>
        <fullName evidence="2">Uncharacterized protein</fullName>
    </submittedName>
</protein>
<organism evidence="2 3">
    <name type="scientific">Portunus trituberculatus</name>
    <name type="common">Swimming crab</name>
    <name type="synonym">Neptunus trituberculatus</name>
    <dbReference type="NCBI Taxonomy" id="210409"/>
    <lineage>
        <taxon>Eukaryota</taxon>
        <taxon>Metazoa</taxon>
        <taxon>Ecdysozoa</taxon>
        <taxon>Arthropoda</taxon>
        <taxon>Crustacea</taxon>
        <taxon>Multicrustacea</taxon>
        <taxon>Malacostraca</taxon>
        <taxon>Eumalacostraca</taxon>
        <taxon>Eucarida</taxon>
        <taxon>Decapoda</taxon>
        <taxon>Pleocyemata</taxon>
        <taxon>Brachyura</taxon>
        <taxon>Eubrachyura</taxon>
        <taxon>Portunoidea</taxon>
        <taxon>Portunidae</taxon>
        <taxon>Portuninae</taxon>
        <taxon>Portunus</taxon>
    </lineage>
</organism>
<evidence type="ECO:0000313" key="3">
    <source>
        <dbReference type="Proteomes" id="UP000324222"/>
    </source>
</evidence>
<dbReference type="EMBL" id="VSRR010091974">
    <property type="protein sequence ID" value="MPC92622.1"/>
    <property type="molecule type" value="Genomic_DNA"/>
</dbReference>
<feature type="region of interest" description="Disordered" evidence="1">
    <location>
        <begin position="38"/>
        <end position="62"/>
    </location>
</feature>
<name>A0A5B7J8X7_PORTR</name>
<accession>A0A5B7J8X7</accession>
<dbReference type="AlphaFoldDB" id="A0A5B7J8X7"/>
<sequence length="62" mass="6640">MRGDSRSLSLPLRPSGQLLSRTPWPLLALKDSQIAATRSPVKGVGGGPSLGRRIKHEGPPVW</sequence>
<keyword evidence="3" id="KW-1185">Reference proteome</keyword>
<dbReference type="Proteomes" id="UP000324222">
    <property type="component" value="Unassembled WGS sequence"/>
</dbReference>
<evidence type="ECO:0000313" key="2">
    <source>
        <dbReference type="EMBL" id="MPC92622.1"/>
    </source>
</evidence>
<gene>
    <name evidence="2" type="ORF">E2C01_087722</name>
</gene>